<dbReference type="Gene3D" id="3.40.50.720">
    <property type="entry name" value="NAD(P)-binding Rossmann-like Domain"/>
    <property type="match status" value="1"/>
</dbReference>
<dbReference type="GO" id="GO:0009535">
    <property type="term" value="C:chloroplast thylakoid membrane"/>
    <property type="evidence" value="ECO:0007669"/>
    <property type="project" value="UniProtKB-SubCell"/>
</dbReference>
<dbReference type="FunFam" id="3.40.50.720:FF:000223">
    <property type="entry name" value="Chlorophyll(Ide) b reductase NOL, chloroplastic"/>
    <property type="match status" value="1"/>
</dbReference>
<dbReference type="SUPFAM" id="SSF51735">
    <property type="entry name" value="NAD(P)-binding Rossmann-fold domains"/>
    <property type="match status" value="1"/>
</dbReference>
<proteinExistence type="inferred from homology"/>
<dbReference type="Proteomes" id="UP001605036">
    <property type="component" value="Unassembled WGS sequence"/>
</dbReference>
<dbReference type="PRINTS" id="PR00080">
    <property type="entry name" value="SDRFAMILY"/>
</dbReference>
<dbReference type="PRINTS" id="PR00081">
    <property type="entry name" value="GDHRDH"/>
</dbReference>
<reference evidence="14 15" key="1">
    <citation type="submission" date="2024-09" db="EMBL/GenBank/DDBJ databases">
        <title>Chromosome-scale assembly of Riccia fluitans.</title>
        <authorList>
            <person name="Paukszto L."/>
            <person name="Sawicki J."/>
            <person name="Karawczyk K."/>
            <person name="Piernik-Szablinska J."/>
            <person name="Szczecinska M."/>
            <person name="Mazdziarz M."/>
        </authorList>
    </citation>
    <scope>NUCLEOTIDE SEQUENCE [LARGE SCALE GENOMIC DNA]</scope>
    <source>
        <strain evidence="14">Rf_01</strain>
        <tissue evidence="14">Aerial parts of the thallus</tissue>
    </source>
</reference>
<dbReference type="PANTHER" id="PTHR24314">
    <property type="entry name" value="NON-SPECIFIC LIPID TRANSFER PROTEIN-RELATED"/>
    <property type="match status" value="1"/>
</dbReference>
<keyword evidence="5" id="KW-0881">Chlorophyll catabolism</keyword>
<dbReference type="InterPro" id="IPR036291">
    <property type="entry name" value="NAD(P)-bd_dom_sf"/>
</dbReference>
<comment type="similarity">
    <text evidence="2">Belongs to the short-chain dehydrogenases/reductases (SDR) family.</text>
</comment>
<keyword evidence="7" id="KW-0560">Oxidoreductase</keyword>
<dbReference type="InterPro" id="IPR052625">
    <property type="entry name" value="Chl_b_Red"/>
</dbReference>
<evidence type="ECO:0000256" key="4">
    <source>
        <dbReference type="ARBA" id="ARBA00022640"/>
    </source>
</evidence>
<keyword evidence="10" id="KW-0472">Membrane</keyword>
<comment type="catalytic activity">
    <reaction evidence="12">
        <text>7(1)-hydroxychlorophyllide a + NADP(+) = chlorophyllide b + NADPH + H(+)</text>
        <dbReference type="Rhea" id="RHEA:24772"/>
        <dbReference type="ChEBI" id="CHEBI:15378"/>
        <dbReference type="ChEBI" id="CHEBI:57783"/>
        <dbReference type="ChEBI" id="CHEBI:58349"/>
        <dbReference type="ChEBI" id="CHEBI:83356"/>
        <dbReference type="ChEBI" id="CHEBI:83357"/>
        <dbReference type="EC" id="1.1.1.294"/>
    </reaction>
</comment>
<dbReference type="CDD" id="cd05233">
    <property type="entry name" value="SDR_c"/>
    <property type="match status" value="1"/>
</dbReference>
<dbReference type="AlphaFoldDB" id="A0ABD1YL10"/>
<evidence type="ECO:0000256" key="8">
    <source>
        <dbReference type="ARBA" id="ARBA00023027"/>
    </source>
</evidence>
<gene>
    <name evidence="14" type="ORF">R1flu_016157</name>
</gene>
<keyword evidence="4" id="KW-0934">Plastid</keyword>
<dbReference type="InterPro" id="IPR002347">
    <property type="entry name" value="SDR_fam"/>
</dbReference>
<evidence type="ECO:0000256" key="12">
    <source>
        <dbReference type="ARBA" id="ARBA00052465"/>
    </source>
</evidence>
<evidence type="ECO:0000256" key="3">
    <source>
        <dbReference type="ARBA" id="ARBA00022528"/>
    </source>
</evidence>
<dbReference type="Pfam" id="PF00106">
    <property type="entry name" value="adh_short"/>
    <property type="match status" value="1"/>
</dbReference>
<keyword evidence="6" id="KW-0809">Transit peptide</keyword>
<evidence type="ECO:0000256" key="11">
    <source>
        <dbReference type="ARBA" id="ARBA00050138"/>
    </source>
</evidence>
<evidence type="ECO:0000256" key="5">
    <source>
        <dbReference type="ARBA" id="ARBA00022817"/>
    </source>
</evidence>
<dbReference type="PANTHER" id="PTHR24314:SF15">
    <property type="entry name" value="CHLOROPHYLL(IDE) B REDUCTASE NOL, CHLOROPLASTIC"/>
    <property type="match status" value="1"/>
</dbReference>
<evidence type="ECO:0000256" key="6">
    <source>
        <dbReference type="ARBA" id="ARBA00022946"/>
    </source>
</evidence>
<evidence type="ECO:0000256" key="9">
    <source>
        <dbReference type="ARBA" id="ARBA00023078"/>
    </source>
</evidence>
<name>A0ABD1YL10_9MARC</name>
<dbReference type="EMBL" id="JBHFFA010000004">
    <property type="protein sequence ID" value="KAL2631471.1"/>
    <property type="molecule type" value="Genomic_DNA"/>
</dbReference>
<evidence type="ECO:0000256" key="7">
    <source>
        <dbReference type="ARBA" id="ARBA00023002"/>
    </source>
</evidence>
<keyword evidence="9" id="KW-0793">Thylakoid</keyword>
<evidence type="ECO:0000313" key="15">
    <source>
        <dbReference type="Proteomes" id="UP001605036"/>
    </source>
</evidence>
<comment type="subcellular location">
    <subcellularLocation>
        <location evidence="1">Plastid</location>
        <location evidence="1">Chloroplast thylakoid membrane</location>
    </subcellularLocation>
</comment>
<dbReference type="GO" id="GO:0015996">
    <property type="term" value="P:chlorophyll catabolic process"/>
    <property type="evidence" value="ECO:0007669"/>
    <property type="project" value="UniProtKB-KW"/>
</dbReference>
<evidence type="ECO:0000256" key="13">
    <source>
        <dbReference type="ARBA" id="ARBA00066856"/>
    </source>
</evidence>
<organism evidence="14 15">
    <name type="scientific">Riccia fluitans</name>
    <dbReference type="NCBI Taxonomy" id="41844"/>
    <lineage>
        <taxon>Eukaryota</taxon>
        <taxon>Viridiplantae</taxon>
        <taxon>Streptophyta</taxon>
        <taxon>Embryophyta</taxon>
        <taxon>Marchantiophyta</taxon>
        <taxon>Marchantiopsida</taxon>
        <taxon>Marchantiidae</taxon>
        <taxon>Marchantiales</taxon>
        <taxon>Ricciaceae</taxon>
        <taxon>Riccia</taxon>
    </lineage>
</organism>
<evidence type="ECO:0000256" key="10">
    <source>
        <dbReference type="ARBA" id="ARBA00023136"/>
    </source>
</evidence>
<comment type="caution">
    <text evidence="14">The sequence shown here is derived from an EMBL/GenBank/DDBJ whole genome shotgun (WGS) entry which is preliminary data.</text>
</comment>
<accession>A0ABD1YL10</accession>
<keyword evidence="8" id="KW-0520">NAD</keyword>
<evidence type="ECO:0000256" key="1">
    <source>
        <dbReference type="ARBA" id="ARBA00004334"/>
    </source>
</evidence>
<dbReference type="EC" id="1.1.1.294" evidence="13"/>
<comment type="catalytic activity">
    <reaction evidence="11">
        <text>7(1)-hydroxychlorophyllide a + NAD(+) = chlorophyllide b + NADH + H(+)</text>
        <dbReference type="Rhea" id="RHEA:24768"/>
        <dbReference type="ChEBI" id="CHEBI:15378"/>
        <dbReference type="ChEBI" id="CHEBI:57540"/>
        <dbReference type="ChEBI" id="CHEBI:57945"/>
        <dbReference type="ChEBI" id="CHEBI:83356"/>
        <dbReference type="ChEBI" id="CHEBI:83357"/>
        <dbReference type="EC" id="1.1.1.294"/>
    </reaction>
</comment>
<dbReference type="GO" id="GO:0034256">
    <property type="term" value="F:chlorophyll(ide) b reductase activity"/>
    <property type="evidence" value="ECO:0007669"/>
    <property type="project" value="UniProtKB-EC"/>
</dbReference>
<evidence type="ECO:0000313" key="14">
    <source>
        <dbReference type="EMBL" id="KAL2631471.1"/>
    </source>
</evidence>
<sequence>MAASAVVTALVVPPQSASAVAKAGFSSSSLTQRRISCGYVVLRSAGVRGGRRGLDDRFERLRVGKNEKKDRYHGGSVLYVAANASPAASEEEQIVRPQIASQEMRPPFNVLITGSTKGIGYALAKEFLREGDNVIICSRSEERVQNALKELAEEFGEGRVRGTVCDVSDAKSVENLANFSKSEIGYIDIWINNAGSNAYTYKPLVDTDDDDIAEIVQTNTLGVMLCCRQAIRTMRSQSRGGHIFNMDGAGADGNATPRFSVYGATKRSLAQFTKSLEAELRMQGVKNVVVHNLSPGMVTTDLLMSGVDTPQAKFFINVLAEPANEVASYLVPRIRAVAESQSKTSTYIRFLTGVKAYTQILARVIFKVRKDRRTDMRNSQQDFEEIREKMNRTLCDSYGDTRCWSNRGSIPSPESSISALRTHKLHKDSGVQKHWLQGLKGGFLACLKSTTVALCIFLLGFCSNLETPVKGRSFQEPLIFFGDETFRFNPGAEKTLRLGIFFAFKSTDSTTLEMNVPTEVQLSMSEKSEVKSG</sequence>
<evidence type="ECO:0000256" key="2">
    <source>
        <dbReference type="ARBA" id="ARBA00006484"/>
    </source>
</evidence>
<keyword evidence="3" id="KW-0150">Chloroplast</keyword>
<protein>
    <recommendedName>
        <fullName evidence="13">chlorophyll(ide) b reductase</fullName>
        <ecNumber evidence="13">1.1.1.294</ecNumber>
    </recommendedName>
</protein>
<keyword evidence="15" id="KW-1185">Reference proteome</keyword>